<dbReference type="Pfam" id="PF01381">
    <property type="entry name" value="HTH_3"/>
    <property type="match status" value="1"/>
</dbReference>
<feature type="domain" description="HTH cro/C1-type" evidence="4">
    <location>
        <begin position="35"/>
        <end position="88"/>
    </location>
</feature>
<dbReference type="Proteomes" id="UP000437638">
    <property type="component" value="Unassembled WGS sequence"/>
</dbReference>
<gene>
    <name evidence="5" type="ORF">GPM19_09890</name>
</gene>
<dbReference type="EMBL" id="WTKP01000006">
    <property type="protein sequence ID" value="MWJ28512.1"/>
    <property type="molecule type" value="Genomic_DNA"/>
</dbReference>
<evidence type="ECO:0000256" key="1">
    <source>
        <dbReference type="ARBA" id="ARBA00023015"/>
    </source>
</evidence>
<evidence type="ECO:0000256" key="2">
    <source>
        <dbReference type="ARBA" id="ARBA00023125"/>
    </source>
</evidence>
<keyword evidence="3" id="KW-0804">Transcription</keyword>
<evidence type="ECO:0000256" key="3">
    <source>
        <dbReference type="ARBA" id="ARBA00023163"/>
    </source>
</evidence>
<comment type="caution">
    <text evidence="5">The sequence shown here is derived from an EMBL/GenBank/DDBJ whole genome shotgun (WGS) entry which is preliminary data.</text>
</comment>
<dbReference type="SMART" id="SM00530">
    <property type="entry name" value="HTH_XRE"/>
    <property type="match status" value="1"/>
</dbReference>
<dbReference type="InterPro" id="IPR010982">
    <property type="entry name" value="Lambda_DNA-bd_dom_sf"/>
</dbReference>
<protein>
    <submittedName>
        <fullName evidence="5">Helix-turn-helix domain-containing protein</fullName>
    </submittedName>
</protein>
<dbReference type="RefSeq" id="WP_160418870.1">
    <property type="nucleotide sequence ID" value="NZ_WTKP01000006.1"/>
</dbReference>
<sequence length="94" mass="10425">MSIFDELHTSLQEAVDIKQDKAQASRVTRHEVADVKAIRAKLQVSQTEFANAMGTSVDTIKSWETKRRNPTGLAAKVLATLQDNPAFFNELASH</sequence>
<evidence type="ECO:0000313" key="6">
    <source>
        <dbReference type="Proteomes" id="UP000437638"/>
    </source>
</evidence>
<dbReference type="NCBIfam" id="NF041265">
    <property type="entry name" value="NadS"/>
    <property type="match status" value="1"/>
</dbReference>
<evidence type="ECO:0000259" key="4">
    <source>
        <dbReference type="PROSITE" id="PS50943"/>
    </source>
</evidence>
<dbReference type="PANTHER" id="PTHR36511">
    <property type="entry name" value="MERR FAMILY BACTERIAL REGULATORY PROTEIN"/>
    <property type="match status" value="1"/>
</dbReference>
<dbReference type="PROSITE" id="PS50943">
    <property type="entry name" value="HTH_CROC1"/>
    <property type="match status" value="1"/>
</dbReference>
<dbReference type="PANTHER" id="PTHR36511:SF3">
    <property type="entry name" value="ANTITOXIN HIGA-2"/>
    <property type="match status" value="1"/>
</dbReference>
<keyword evidence="1" id="KW-0805">Transcription regulation</keyword>
<reference evidence="5 6" key="1">
    <citation type="submission" date="2019-12" db="EMBL/GenBank/DDBJ databases">
        <title>Halomonas rutogse sp. nov. isolated from two lakes on Tibetan Plateau.</title>
        <authorList>
            <person name="Gao P."/>
        </authorList>
    </citation>
    <scope>NUCLEOTIDE SEQUENCE [LARGE SCALE GENOMIC DNA]</scope>
    <source>
        <strain evidence="5 6">ZH2S</strain>
    </source>
</reference>
<dbReference type="AlphaFoldDB" id="A0A7X3KRY0"/>
<keyword evidence="2" id="KW-0238">DNA-binding</keyword>
<keyword evidence="6" id="KW-1185">Reference proteome</keyword>
<organism evidence="5 6">
    <name type="scientific">Vreelandella zhuhanensis</name>
    <dbReference type="NCBI Taxonomy" id="2684210"/>
    <lineage>
        <taxon>Bacteria</taxon>
        <taxon>Pseudomonadati</taxon>
        <taxon>Pseudomonadota</taxon>
        <taxon>Gammaproteobacteria</taxon>
        <taxon>Oceanospirillales</taxon>
        <taxon>Halomonadaceae</taxon>
        <taxon>Vreelandella</taxon>
    </lineage>
</organism>
<dbReference type="InterPro" id="IPR052359">
    <property type="entry name" value="HTH-type_reg/antitoxin"/>
</dbReference>
<dbReference type="GO" id="GO:0003677">
    <property type="term" value="F:DNA binding"/>
    <property type="evidence" value="ECO:0007669"/>
    <property type="project" value="UniProtKB-KW"/>
</dbReference>
<dbReference type="InterPro" id="IPR047761">
    <property type="entry name" value="NadS-like"/>
</dbReference>
<dbReference type="Gene3D" id="1.10.260.40">
    <property type="entry name" value="lambda repressor-like DNA-binding domains"/>
    <property type="match status" value="1"/>
</dbReference>
<dbReference type="SUPFAM" id="SSF47413">
    <property type="entry name" value="lambda repressor-like DNA-binding domains"/>
    <property type="match status" value="1"/>
</dbReference>
<accession>A0A7X3KRY0</accession>
<proteinExistence type="predicted"/>
<name>A0A7X3KRY0_9GAMM</name>
<evidence type="ECO:0000313" key="5">
    <source>
        <dbReference type="EMBL" id="MWJ28512.1"/>
    </source>
</evidence>
<dbReference type="CDD" id="cd00093">
    <property type="entry name" value="HTH_XRE"/>
    <property type="match status" value="1"/>
</dbReference>
<dbReference type="InterPro" id="IPR001387">
    <property type="entry name" value="Cro/C1-type_HTH"/>
</dbReference>